<dbReference type="InterPro" id="IPR036249">
    <property type="entry name" value="Thioredoxin-like_sf"/>
</dbReference>
<dbReference type="GO" id="GO:0016209">
    <property type="term" value="F:antioxidant activity"/>
    <property type="evidence" value="ECO:0007669"/>
    <property type="project" value="InterPro"/>
</dbReference>
<comment type="caution">
    <text evidence="8">The sequence shown here is derived from an EMBL/GenBank/DDBJ whole genome shotgun (WGS) entry which is preliminary data.</text>
</comment>
<dbReference type="Pfam" id="PF00578">
    <property type="entry name" value="AhpC-TSA"/>
    <property type="match status" value="1"/>
</dbReference>
<dbReference type="Pfam" id="PF13365">
    <property type="entry name" value="Trypsin_2"/>
    <property type="match status" value="1"/>
</dbReference>
<dbReference type="PANTHER" id="PTHR42852">
    <property type="entry name" value="THIOL:DISULFIDE INTERCHANGE PROTEIN DSBE"/>
    <property type="match status" value="1"/>
</dbReference>
<evidence type="ECO:0000313" key="8">
    <source>
        <dbReference type="EMBL" id="MBB5034905.1"/>
    </source>
</evidence>
<dbReference type="PROSITE" id="PS51352">
    <property type="entry name" value="THIOREDOXIN_2"/>
    <property type="match status" value="1"/>
</dbReference>
<dbReference type="EMBL" id="JACHIG010000012">
    <property type="protein sequence ID" value="MBB5034905.1"/>
    <property type="molecule type" value="Genomic_DNA"/>
</dbReference>
<reference evidence="8 9" key="1">
    <citation type="submission" date="2020-08" db="EMBL/GenBank/DDBJ databases">
        <title>Genomic Encyclopedia of Type Strains, Phase IV (KMG-IV): sequencing the most valuable type-strain genomes for metagenomic binning, comparative biology and taxonomic classification.</title>
        <authorList>
            <person name="Goeker M."/>
        </authorList>
    </citation>
    <scope>NUCLEOTIDE SEQUENCE [LARGE SCALE GENOMIC DNA]</scope>
    <source>
        <strain evidence="8 9">DSM 12252</strain>
    </source>
</reference>
<comment type="subcellular location">
    <subcellularLocation>
        <location evidence="1">Cell envelope</location>
    </subcellularLocation>
</comment>
<dbReference type="GO" id="GO:0030313">
    <property type="term" value="C:cell envelope"/>
    <property type="evidence" value="ECO:0007669"/>
    <property type="project" value="UniProtKB-SubCell"/>
</dbReference>
<keyword evidence="2" id="KW-0201">Cytochrome c-type biogenesis</keyword>
<evidence type="ECO:0000256" key="1">
    <source>
        <dbReference type="ARBA" id="ARBA00004196"/>
    </source>
</evidence>
<dbReference type="Gene3D" id="3.40.30.10">
    <property type="entry name" value="Glutaredoxin"/>
    <property type="match status" value="1"/>
</dbReference>
<dbReference type="Gene3D" id="2.40.10.120">
    <property type="match status" value="1"/>
</dbReference>
<keyword evidence="6" id="KW-0732">Signal</keyword>
<feature type="signal peptide" evidence="6">
    <location>
        <begin position="1"/>
        <end position="18"/>
    </location>
</feature>
<evidence type="ECO:0000256" key="6">
    <source>
        <dbReference type="SAM" id="SignalP"/>
    </source>
</evidence>
<dbReference type="RefSeq" id="WP_184343159.1">
    <property type="nucleotide sequence ID" value="NZ_JACHIG010000012.1"/>
</dbReference>
<dbReference type="InterPro" id="IPR009003">
    <property type="entry name" value="Peptidase_S1_PA"/>
</dbReference>
<keyword evidence="3" id="KW-1015">Disulfide bond</keyword>
<feature type="region of interest" description="Disordered" evidence="5">
    <location>
        <begin position="420"/>
        <end position="443"/>
    </location>
</feature>
<dbReference type="SUPFAM" id="SSF52833">
    <property type="entry name" value="Thioredoxin-like"/>
    <property type="match status" value="1"/>
</dbReference>
<dbReference type="PROSITE" id="PS00194">
    <property type="entry name" value="THIOREDOXIN_1"/>
    <property type="match status" value="1"/>
</dbReference>
<dbReference type="InterPro" id="IPR017937">
    <property type="entry name" value="Thioredoxin_CS"/>
</dbReference>
<feature type="domain" description="Thioredoxin" evidence="7">
    <location>
        <begin position="272"/>
        <end position="423"/>
    </location>
</feature>
<dbReference type="InterPro" id="IPR013766">
    <property type="entry name" value="Thioredoxin_domain"/>
</dbReference>
<dbReference type="GO" id="GO:0016491">
    <property type="term" value="F:oxidoreductase activity"/>
    <property type="evidence" value="ECO:0007669"/>
    <property type="project" value="InterPro"/>
</dbReference>
<dbReference type="GO" id="GO:0017004">
    <property type="term" value="P:cytochrome complex assembly"/>
    <property type="evidence" value="ECO:0007669"/>
    <property type="project" value="UniProtKB-KW"/>
</dbReference>
<dbReference type="InterPro" id="IPR000866">
    <property type="entry name" value="AhpC/TSA"/>
</dbReference>
<feature type="compositionally biased region" description="Polar residues" evidence="5">
    <location>
        <begin position="425"/>
        <end position="442"/>
    </location>
</feature>
<evidence type="ECO:0000256" key="4">
    <source>
        <dbReference type="ARBA" id="ARBA00023284"/>
    </source>
</evidence>
<keyword evidence="4" id="KW-0676">Redox-active center</keyword>
<dbReference type="InterPro" id="IPR050553">
    <property type="entry name" value="Thioredoxin_ResA/DsbE_sf"/>
</dbReference>
<proteinExistence type="predicted"/>
<protein>
    <submittedName>
        <fullName evidence="8">Peroxiredoxin</fullName>
    </submittedName>
</protein>
<dbReference type="AlphaFoldDB" id="A0A7W7YFG1"/>
<accession>A0A7W7YFG1</accession>
<dbReference type="SUPFAM" id="SSF50494">
    <property type="entry name" value="Trypsin-like serine proteases"/>
    <property type="match status" value="1"/>
</dbReference>
<name>A0A7W7YFG1_9BACT</name>
<evidence type="ECO:0000256" key="2">
    <source>
        <dbReference type="ARBA" id="ARBA00022748"/>
    </source>
</evidence>
<dbReference type="CDD" id="cd02966">
    <property type="entry name" value="TlpA_like_family"/>
    <property type="match status" value="1"/>
</dbReference>
<evidence type="ECO:0000259" key="7">
    <source>
        <dbReference type="PROSITE" id="PS51352"/>
    </source>
</evidence>
<dbReference type="Proteomes" id="UP000590740">
    <property type="component" value="Unassembled WGS sequence"/>
</dbReference>
<sequence>MKPFMLSLCLLSLASAPAEEVRLEWMSTGMYYKVHYHSPTVTRFLQEKPAEIVKVPEGLVSPQYVLLETGPKKQRKLLGLILDQRSPKEAHMWLDANGDGDLTNDPKVKWESAVRGPEDRKIISWHGEASVQIKYPDGTRDMGLAFYRNGSSSGPGPLIYRRDYGRSGKVSISGREVDIYLSDDSTTGEFTPERSSLCIDVNADGRIETRSELFQFRKPLVIQGSVFEARSLSPDGSRFELVASSQSAAQVAEQKQSQASAQMTVQRKAQEADLGKPAPAFEAKTLDGKMVRFPEDYKGRLVMLDFWATWCGPCLNEMPGLRKVHDEFAEHGFAVLGVSLDQDETAAGLPEFLQSHGMRWPQICDGKGWQADIARQYGVRGIPSCWLIDGDTGRIVATSVDLRGEALHGTVKHALANLGREIKTGTPSAEPKTTSDAPSSPLTAKVQKLAAEDGVISAGAFLSALAHPKADSLELIPPGSTSLRGREIAKRAAAAHLRVGWVYQCTKCDRWHTALSGGYAIAPDTVVTARHVVAPPASMKPGSGHPVVVRGELEVLKISSVVFADEAGDTAILRVAAKDLQPLPLSHDVQAGDTAYCFSDPRDVLGHFSSGMVNRLHGPAMTDTPASPLQQRMDVSADWAPGSSGSAILDEFGNVIGHVARIRPLYGNPQASPSGSRAPATALMTLNEAVPASVVLALIEKKK</sequence>
<organism evidence="8 9">
    <name type="scientific">Prosthecobacter vanneervenii</name>
    <dbReference type="NCBI Taxonomy" id="48466"/>
    <lineage>
        <taxon>Bacteria</taxon>
        <taxon>Pseudomonadati</taxon>
        <taxon>Verrucomicrobiota</taxon>
        <taxon>Verrucomicrobiia</taxon>
        <taxon>Verrucomicrobiales</taxon>
        <taxon>Verrucomicrobiaceae</taxon>
        <taxon>Prosthecobacter</taxon>
    </lineage>
</organism>
<dbReference type="PANTHER" id="PTHR42852:SF6">
    <property type="entry name" value="THIOL:DISULFIDE INTERCHANGE PROTEIN DSBE"/>
    <property type="match status" value="1"/>
</dbReference>
<evidence type="ECO:0000256" key="5">
    <source>
        <dbReference type="SAM" id="MobiDB-lite"/>
    </source>
</evidence>
<evidence type="ECO:0000256" key="3">
    <source>
        <dbReference type="ARBA" id="ARBA00023157"/>
    </source>
</evidence>
<gene>
    <name evidence="8" type="ORF">HNQ65_004513</name>
</gene>
<feature type="chain" id="PRO_5031171679" evidence="6">
    <location>
        <begin position="19"/>
        <end position="703"/>
    </location>
</feature>
<keyword evidence="9" id="KW-1185">Reference proteome</keyword>
<evidence type="ECO:0000313" key="9">
    <source>
        <dbReference type="Proteomes" id="UP000590740"/>
    </source>
</evidence>